<proteinExistence type="predicted"/>
<dbReference type="Proteomes" id="UP000076837">
    <property type="component" value="Unassembled WGS sequence"/>
</dbReference>
<dbReference type="Gene3D" id="3.10.450.50">
    <property type="match status" value="1"/>
</dbReference>
<evidence type="ECO:0000313" key="3">
    <source>
        <dbReference type="Proteomes" id="UP000076837"/>
    </source>
</evidence>
<evidence type="ECO:0000256" key="1">
    <source>
        <dbReference type="SAM" id="MobiDB-lite"/>
    </source>
</evidence>
<dbReference type="AlphaFoldDB" id="A0A163JDL8"/>
<protein>
    <submittedName>
        <fullName evidence="2">Uncharacterized protein</fullName>
    </submittedName>
</protein>
<organism evidence="2 3">
    <name type="scientific">Didymella rabiei</name>
    <name type="common">Chickpea ascochyta blight fungus</name>
    <name type="synonym">Mycosphaerella rabiei</name>
    <dbReference type="NCBI Taxonomy" id="5454"/>
    <lineage>
        <taxon>Eukaryota</taxon>
        <taxon>Fungi</taxon>
        <taxon>Dikarya</taxon>
        <taxon>Ascomycota</taxon>
        <taxon>Pezizomycotina</taxon>
        <taxon>Dothideomycetes</taxon>
        <taxon>Pleosporomycetidae</taxon>
        <taxon>Pleosporales</taxon>
        <taxon>Pleosporineae</taxon>
        <taxon>Didymellaceae</taxon>
        <taxon>Ascochyta</taxon>
    </lineage>
</organism>
<name>A0A163JDL8_DIDRA</name>
<feature type="compositionally biased region" description="Low complexity" evidence="1">
    <location>
        <begin position="334"/>
        <end position="344"/>
    </location>
</feature>
<feature type="region of interest" description="Disordered" evidence="1">
    <location>
        <begin position="501"/>
        <end position="548"/>
    </location>
</feature>
<comment type="caution">
    <text evidence="2">The sequence shown here is derived from an EMBL/GenBank/DDBJ whole genome shotgun (WGS) entry which is preliminary data.</text>
</comment>
<evidence type="ECO:0000313" key="2">
    <source>
        <dbReference type="EMBL" id="KZM26295.1"/>
    </source>
</evidence>
<dbReference type="InterPro" id="IPR032710">
    <property type="entry name" value="NTF2-like_dom_sf"/>
</dbReference>
<reference evidence="2 3" key="1">
    <citation type="journal article" date="2016" name="Sci. Rep.">
        <title>Draft genome sequencing and secretome analysis of fungal phytopathogen Ascochyta rabiei provides insight into the necrotrophic effector repertoire.</title>
        <authorList>
            <person name="Verma S."/>
            <person name="Gazara R.K."/>
            <person name="Nizam S."/>
            <person name="Parween S."/>
            <person name="Chattopadhyay D."/>
            <person name="Verma P.K."/>
        </authorList>
    </citation>
    <scope>NUCLEOTIDE SEQUENCE [LARGE SCALE GENOMIC DNA]</scope>
    <source>
        <strain evidence="2 3">ArDII</strain>
    </source>
</reference>
<sequence>MTLIDTYQTFLERPSLSALAEKAALHYITTLTSIHDAAAVIKHLQVQEKLLKKTKQKILSVVEGRHALSLDVETTIEFLNGGGAYLPGLDDNFVADHTVVFPMVHIVHFDSADKIVQVRQYWDQGSLLKQIDVIGARSRNWPIREGPEQAKLIQRSAQLVQPESAPSSRPSTASRGADEVSIRSRGSTANATNDPHASLSLFKPREVDEEELPSGHQTAPRAMSAKPPPREYSELFVSENAGSPSPQNQRFPVKGGANKKLQTNRLFDETEEDRIAATTPLKVTKTDPKKYNHFEFGDGEDEETPRGRETVRTQGPRDKSKSQANWDFEDFVTPEKTTPKTQPQAVRNFSWEDDEVEPSPVRVERVHKARPGTGHQFEFEDDGTPAARKAQPPTKGGVSNKGQGLYQDHVTGNDDDEGIARGNGRALNDVTKGVKNNNRSQISGSQWDTDENAGFSKSSENAKPGKAGHQASKSNFGFYDKSPQQDGYKINIAGNGMGNRAGTQFSLFDDEPEEPRADDRSIGNHKGIKSTGDGMGGRKGADKSFWDF</sequence>
<feature type="compositionally biased region" description="Basic and acidic residues" evidence="1">
    <location>
        <begin position="304"/>
        <end position="321"/>
    </location>
</feature>
<dbReference type="STRING" id="5454.A0A163JDL8"/>
<feature type="region of interest" description="Disordered" evidence="1">
    <location>
        <begin position="154"/>
        <end position="273"/>
    </location>
</feature>
<dbReference type="SUPFAM" id="SSF54427">
    <property type="entry name" value="NTF2-like"/>
    <property type="match status" value="1"/>
</dbReference>
<feature type="compositionally biased region" description="Polar residues" evidence="1">
    <location>
        <begin position="434"/>
        <end position="447"/>
    </location>
</feature>
<feature type="compositionally biased region" description="Polar residues" evidence="1">
    <location>
        <begin position="184"/>
        <end position="195"/>
    </location>
</feature>
<feature type="compositionally biased region" description="Polar residues" evidence="1">
    <location>
        <begin position="240"/>
        <end position="250"/>
    </location>
</feature>
<dbReference type="EMBL" id="JYNV01000110">
    <property type="protein sequence ID" value="KZM26295.1"/>
    <property type="molecule type" value="Genomic_DNA"/>
</dbReference>
<accession>A0A163JDL8</accession>
<feature type="region of interest" description="Disordered" evidence="1">
    <location>
        <begin position="286"/>
        <end position="482"/>
    </location>
</feature>
<gene>
    <name evidence="2" type="ORF">ST47_g2600</name>
</gene>
<keyword evidence="3" id="KW-1185">Reference proteome</keyword>
<feature type="compositionally biased region" description="Basic and acidic residues" evidence="1">
    <location>
        <begin position="286"/>
        <end position="296"/>
    </location>
</feature>
<feature type="compositionally biased region" description="Basic and acidic residues" evidence="1">
    <location>
        <begin position="539"/>
        <end position="548"/>
    </location>
</feature>
<feature type="compositionally biased region" description="Low complexity" evidence="1">
    <location>
        <begin position="164"/>
        <end position="175"/>
    </location>
</feature>